<keyword evidence="8" id="KW-0051">Antiviral defense</keyword>
<dbReference type="AlphaFoldDB" id="A0A523YMG1"/>
<keyword evidence="6" id="KW-0460">Magnesium</keyword>
<evidence type="ECO:0000256" key="5">
    <source>
        <dbReference type="ARBA" id="ARBA00022801"/>
    </source>
</evidence>
<dbReference type="GO" id="GO:0046872">
    <property type="term" value="F:metal ion binding"/>
    <property type="evidence" value="ECO:0007669"/>
    <property type="project" value="UniProtKB-KW"/>
</dbReference>
<dbReference type="Proteomes" id="UP000316925">
    <property type="component" value="Unassembled WGS sequence"/>
</dbReference>
<dbReference type="PROSITE" id="PS51749">
    <property type="entry name" value="HNH_CAS9"/>
    <property type="match status" value="1"/>
</dbReference>
<evidence type="ECO:0000313" key="15">
    <source>
        <dbReference type="Proteomes" id="UP000316925"/>
    </source>
</evidence>
<dbReference type="GO" id="GO:0016787">
    <property type="term" value="F:hydrolase activity"/>
    <property type="evidence" value="ECO:0007669"/>
    <property type="project" value="UniProtKB-KW"/>
</dbReference>
<keyword evidence="2 12" id="KW-0540">Nuclease</keyword>
<evidence type="ECO:0000256" key="4">
    <source>
        <dbReference type="ARBA" id="ARBA00022759"/>
    </source>
</evidence>
<dbReference type="GO" id="GO:0004519">
    <property type="term" value="F:endonuclease activity"/>
    <property type="evidence" value="ECO:0007669"/>
    <property type="project" value="UniProtKB-UniRule"/>
</dbReference>
<evidence type="ECO:0000256" key="11">
    <source>
        <dbReference type="ARBA" id="ARBA00046380"/>
    </source>
</evidence>
<keyword evidence="7" id="KW-0694">RNA-binding</keyword>
<reference evidence="14 15" key="1">
    <citation type="submission" date="2019-03" db="EMBL/GenBank/DDBJ databases">
        <title>Metabolic potential of uncultured bacteria and archaea associated with petroleum seepage in deep-sea sediments.</title>
        <authorList>
            <person name="Dong X."/>
            <person name="Hubert C."/>
        </authorList>
    </citation>
    <scope>NUCLEOTIDE SEQUENCE [LARGE SCALE GENOMIC DNA]</scope>
    <source>
        <strain evidence="14">E29_bin28</strain>
    </source>
</reference>
<dbReference type="Pfam" id="PF14279">
    <property type="entry name" value="HNH_5"/>
    <property type="match status" value="1"/>
</dbReference>
<dbReference type="GO" id="GO:0003723">
    <property type="term" value="F:RNA binding"/>
    <property type="evidence" value="ECO:0007669"/>
    <property type="project" value="UniProtKB-UniRule"/>
</dbReference>
<keyword evidence="5 12" id="KW-0378">Hydrolase</keyword>
<evidence type="ECO:0000256" key="9">
    <source>
        <dbReference type="ARBA" id="ARBA00023125"/>
    </source>
</evidence>
<evidence type="ECO:0000256" key="6">
    <source>
        <dbReference type="ARBA" id="ARBA00022842"/>
    </source>
</evidence>
<comment type="cofactor">
    <cofactor evidence="1">
        <name>Mg(2+)</name>
        <dbReference type="ChEBI" id="CHEBI:18420"/>
    </cofactor>
</comment>
<evidence type="ECO:0000256" key="10">
    <source>
        <dbReference type="ARBA" id="ARBA00023211"/>
    </source>
</evidence>
<keyword evidence="9 12" id="KW-0238">DNA-binding</keyword>
<keyword evidence="4 12" id="KW-0255">Endonuclease</keyword>
<dbReference type="SMART" id="SM00507">
    <property type="entry name" value="HNHc"/>
    <property type="match status" value="1"/>
</dbReference>
<comment type="subunit">
    <text evidence="11">Monomer. Binds crRNA and tracrRNA.</text>
</comment>
<dbReference type="PANTHER" id="PTHR33877:SF2">
    <property type="entry name" value="OS07G0170200 PROTEIN"/>
    <property type="match status" value="1"/>
</dbReference>
<dbReference type="InterPro" id="IPR029471">
    <property type="entry name" value="HNH_5"/>
</dbReference>
<sequence length="210" mass="24770">MIALSTDVLSSEVLVLNKLWQVVSVCSVRRALCLLYLRHAQVVLKKGGSFYTFGFEDWRDFSQNRSKDSEILRTITYKIRIPRVILLLVYDSFPPRRVKFTRKNIYKRDENTCQYCGRKFKSQDLNLDHVLPLSRQGKDSWKNVVCSCVPCNLRKGNRTLTEAGMSLIRTPKRPHWRSLVRYTLDNVVEESWKDFLDLAYWNVELEQDEK</sequence>
<evidence type="ECO:0000256" key="8">
    <source>
        <dbReference type="ARBA" id="ARBA00023118"/>
    </source>
</evidence>
<feature type="domain" description="HNH Cas9-type" evidence="13">
    <location>
        <begin position="55"/>
        <end position="210"/>
    </location>
</feature>
<dbReference type="InterPro" id="IPR052892">
    <property type="entry name" value="NA-targeting_endonuclease"/>
</dbReference>
<accession>A0A523YMG1</accession>
<protein>
    <submittedName>
        <fullName evidence="14">HNH endonuclease</fullName>
    </submittedName>
</protein>
<dbReference type="EMBL" id="SOIJ01000183">
    <property type="protein sequence ID" value="TET92735.1"/>
    <property type="molecule type" value="Genomic_DNA"/>
</dbReference>
<proteinExistence type="predicted"/>
<dbReference type="GO" id="GO:0003677">
    <property type="term" value="F:DNA binding"/>
    <property type="evidence" value="ECO:0007669"/>
    <property type="project" value="UniProtKB-UniRule"/>
</dbReference>
<evidence type="ECO:0000256" key="2">
    <source>
        <dbReference type="ARBA" id="ARBA00022722"/>
    </source>
</evidence>
<name>A0A523YMG1_UNCAE</name>
<dbReference type="GO" id="GO:0051607">
    <property type="term" value="P:defense response to virus"/>
    <property type="evidence" value="ECO:0007669"/>
    <property type="project" value="UniProtKB-KW"/>
</dbReference>
<evidence type="ECO:0000256" key="1">
    <source>
        <dbReference type="ARBA" id="ARBA00001946"/>
    </source>
</evidence>
<gene>
    <name evidence="14" type="ORF">E3J33_03245</name>
</gene>
<comment type="caution">
    <text evidence="14">The sequence shown here is derived from an EMBL/GenBank/DDBJ whole genome shotgun (WGS) entry which is preliminary data.</text>
</comment>
<dbReference type="Gene3D" id="1.10.30.50">
    <property type="match status" value="1"/>
</dbReference>
<evidence type="ECO:0000256" key="3">
    <source>
        <dbReference type="ARBA" id="ARBA00022723"/>
    </source>
</evidence>
<evidence type="ECO:0000313" key="14">
    <source>
        <dbReference type="EMBL" id="TET92735.1"/>
    </source>
</evidence>
<keyword evidence="3" id="KW-0479">Metal-binding</keyword>
<evidence type="ECO:0000256" key="12">
    <source>
        <dbReference type="PROSITE-ProRule" id="PRU01085"/>
    </source>
</evidence>
<keyword evidence="10" id="KW-0464">Manganese</keyword>
<organism evidence="14 15">
    <name type="scientific">Aerophobetes bacterium</name>
    <dbReference type="NCBI Taxonomy" id="2030807"/>
    <lineage>
        <taxon>Bacteria</taxon>
        <taxon>Candidatus Aerophobota</taxon>
    </lineage>
</organism>
<evidence type="ECO:0000256" key="7">
    <source>
        <dbReference type="ARBA" id="ARBA00022884"/>
    </source>
</evidence>
<evidence type="ECO:0000259" key="13">
    <source>
        <dbReference type="PROSITE" id="PS51749"/>
    </source>
</evidence>
<dbReference type="CDD" id="cd00085">
    <property type="entry name" value="HNHc"/>
    <property type="match status" value="1"/>
</dbReference>
<dbReference type="PANTHER" id="PTHR33877">
    <property type="entry name" value="SLL1193 PROTEIN"/>
    <property type="match status" value="1"/>
</dbReference>
<dbReference type="InterPro" id="IPR003615">
    <property type="entry name" value="HNH_nuc"/>
</dbReference>
<dbReference type="InterPro" id="IPR033114">
    <property type="entry name" value="HNH_CAS9"/>
</dbReference>